<evidence type="ECO:0000313" key="2">
    <source>
        <dbReference type="Proteomes" id="UP000474777"/>
    </source>
</evidence>
<comment type="caution">
    <text evidence="1">The sequence shown here is derived from an EMBL/GenBank/DDBJ whole genome shotgun (WGS) entry which is preliminary data.</text>
</comment>
<accession>A0A6B3LSF1</accession>
<feature type="non-terminal residue" evidence="1">
    <location>
        <position position="396"/>
    </location>
</feature>
<reference evidence="1 2" key="1">
    <citation type="submission" date="2020-02" db="EMBL/GenBank/DDBJ databases">
        <authorList>
            <person name="Kim M.K."/>
        </authorList>
    </citation>
    <scope>NUCLEOTIDE SEQUENCE [LARGE SCALE GENOMIC DNA]</scope>
    <source>
        <strain evidence="1 2">BT327</strain>
    </source>
</reference>
<feature type="non-terminal residue" evidence="1">
    <location>
        <position position="1"/>
    </location>
</feature>
<evidence type="ECO:0000313" key="1">
    <source>
        <dbReference type="EMBL" id="NEM99762.1"/>
    </source>
</evidence>
<proteinExistence type="predicted"/>
<organism evidence="1 2">
    <name type="scientific">Pontibacter burrus</name>
    <dbReference type="NCBI Taxonomy" id="2704466"/>
    <lineage>
        <taxon>Bacteria</taxon>
        <taxon>Pseudomonadati</taxon>
        <taxon>Bacteroidota</taxon>
        <taxon>Cytophagia</taxon>
        <taxon>Cytophagales</taxon>
        <taxon>Hymenobacteraceae</taxon>
        <taxon>Pontibacter</taxon>
    </lineage>
</organism>
<dbReference type="Proteomes" id="UP000474777">
    <property type="component" value="Unassembled WGS sequence"/>
</dbReference>
<protein>
    <submittedName>
        <fullName evidence="1">Uncharacterized protein</fullName>
    </submittedName>
</protein>
<sequence length="396" mass="45049">ISYASLCLGIKNAETLLSSLESKKIILYRNYSHKYILFEGTDLDIQAAMNEAVGKVNDITNIQPVLSKYISLPPVLAKAESYKKGTPRAFKFVISELPIDTEPIGEVDGIVNLIFNENLSLQELQDNSSRQKEAILYAYYKNSAEIKKLLLDIEKSKKVLEENQSDRVAKRELTVIIEHQKKLLNHYLIDNLYSKGSEVIWYWKGKKIDVSSKKDFNTHLSTICADVYPDTPTFKNELVNKHKVSTAIHTAKKSLFAALVQNYNIENLDFAKDKFPAEKTIFITLLKVNGLAAFGKKPSSEITVDNDSSFKAVWGYCNNFLDKAKKEKTNLRGLVEGLSKRPFKLKDGLISLWVPIFLFIKRHDFALFGKDGYIPELTEQTLELISKDPQDYFIKS</sequence>
<dbReference type="EMBL" id="JAAGWD010000022">
    <property type="protein sequence ID" value="NEM99762.1"/>
    <property type="molecule type" value="Genomic_DNA"/>
</dbReference>
<name>A0A6B3LSF1_9BACT</name>
<keyword evidence="2" id="KW-1185">Reference proteome</keyword>
<dbReference type="AlphaFoldDB" id="A0A6B3LSF1"/>
<gene>
    <name evidence="1" type="ORF">GXP69_18875</name>
</gene>